<sequence length="133" mass="14622">MVRVYVIGVGMTKFDKPGKRDDDYPEWAKEAMLSALQDAKVNFNEVELAAAGYVYGDSTCGQRVIYEVGMTGIPVFNVNNNCSTGSSALLIAKEMVESGKYNCALAVGFEKMQRGSLTSQVNNYYNWTALCMT</sequence>
<dbReference type="Gene3D" id="3.40.47.10">
    <property type="match status" value="1"/>
</dbReference>
<dbReference type="PROSITE" id="PS00098">
    <property type="entry name" value="THIOLASE_1"/>
    <property type="match status" value="1"/>
</dbReference>
<accession>A0A9P0KLF0</accession>
<gene>
    <name evidence="3" type="ORF">ACAOBT_LOCUS11466</name>
</gene>
<name>A0A9P0KLF0_ACAOB</name>
<keyword evidence="1" id="KW-0808">Transferase</keyword>
<evidence type="ECO:0000313" key="3">
    <source>
        <dbReference type="EMBL" id="CAH1975138.1"/>
    </source>
</evidence>
<organism evidence="3 4">
    <name type="scientific">Acanthoscelides obtectus</name>
    <name type="common">Bean weevil</name>
    <name type="synonym">Bruchus obtectus</name>
    <dbReference type="NCBI Taxonomy" id="200917"/>
    <lineage>
        <taxon>Eukaryota</taxon>
        <taxon>Metazoa</taxon>
        <taxon>Ecdysozoa</taxon>
        <taxon>Arthropoda</taxon>
        <taxon>Hexapoda</taxon>
        <taxon>Insecta</taxon>
        <taxon>Pterygota</taxon>
        <taxon>Neoptera</taxon>
        <taxon>Endopterygota</taxon>
        <taxon>Coleoptera</taxon>
        <taxon>Polyphaga</taxon>
        <taxon>Cucujiformia</taxon>
        <taxon>Chrysomeloidea</taxon>
        <taxon>Chrysomelidae</taxon>
        <taxon>Bruchinae</taxon>
        <taxon>Bruchini</taxon>
        <taxon>Acanthoscelides</taxon>
    </lineage>
</organism>
<dbReference type="PANTHER" id="PTHR42870:SF1">
    <property type="entry name" value="NON-SPECIFIC LIPID-TRANSFER PROTEIN-LIKE 2"/>
    <property type="match status" value="1"/>
</dbReference>
<reference evidence="3" key="1">
    <citation type="submission" date="2022-03" db="EMBL/GenBank/DDBJ databases">
        <authorList>
            <person name="Sayadi A."/>
        </authorList>
    </citation>
    <scope>NUCLEOTIDE SEQUENCE</scope>
</reference>
<dbReference type="InterPro" id="IPR020615">
    <property type="entry name" value="Thiolase_acyl_enz_int_AS"/>
</dbReference>
<dbReference type="GO" id="GO:0016747">
    <property type="term" value="F:acyltransferase activity, transferring groups other than amino-acyl groups"/>
    <property type="evidence" value="ECO:0007669"/>
    <property type="project" value="InterPro"/>
</dbReference>
<evidence type="ECO:0000256" key="1">
    <source>
        <dbReference type="ARBA" id="ARBA00022679"/>
    </source>
</evidence>
<dbReference type="OrthoDB" id="542135at2759"/>
<dbReference type="InterPro" id="IPR016039">
    <property type="entry name" value="Thiolase-like"/>
</dbReference>
<dbReference type="SUPFAM" id="SSF53901">
    <property type="entry name" value="Thiolase-like"/>
    <property type="match status" value="1"/>
</dbReference>
<protein>
    <recommendedName>
        <fullName evidence="2">Thiolase N-terminal domain-containing protein</fullName>
    </recommendedName>
</protein>
<feature type="domain" description="Thiolase N-terminal" evidence="2">
    <location>
        <begin position="4"/>
        <end position="121"/>
    </location>
</feature>
<dbReference type="InterPro" id="IPR020616">
    <property type="entry name" value="Thiolase_N"/>
</dbReference>
<dbReference type="Pfam" id="PF00108">
    <property type="entry name" value="Thiolase_N"/>
    <property type="match status" value="1"/>
</dbReference>
<comment type="caution">
    <text evidence="3">The sequence shown here is derived from an EMBL/GenBank/DDBJ whole genome shotgun (WGS) entry which is preliminary data.</text>
</comment>
<proteinExistence type="predicted"/>
<dbReference type="AlphaFoldDB" id="A0A9P0KLF0"/>
<evidence type="ECO:0000259" key="2">
    <source>
        <dbReference type="Pfam" id="PF00108"/>
    </source>
</evidence>
<dbReference type="EMBL" id="CAKOFQ010006833">
    <property type="protein sequence ID" value="CAH1975138.1"/>
    <property type="molecule type" value="Genomic_DNA"/>
</dbReference>
<keyword evidence="4" id="KW-1185">Reference proteome</keyword>
<dbReference type="Proteomes" id="UP001152888">
    <property type="component" value="Unassembled WGS sequence"/>
</dbReference>
<dbReference type="PANTHER" id="PTHR42870">
    <property type="entry name" value="ACETYL-COA C-ACETYLTRANSFERASE"/>
    <property type="match status" value="1"/>
</dbReference>
<evidence type="ECO:0000313" key="4">
    <source>
        <dbReference type="Proteomes" id="UP001152888"/>
    </source>
</evidence>